<protein>
    <submittedName>
        <fullName evidence="8">Uncharacterized protein</fullName>
    </submittedName>
</protein>
<dbReference type="Gene3D" id="1.10.10.10">
    <property type="entry name" value="Winged helix-like DNA-binding domain superfamily/Winged helix DNA-binding domain"/>
    <property type="match status" value="2"/>
</dbReference>
<reference evidence="8 9" key="1">
    <citation type="submission" date="2018-05" db="EMBL/GenBank/DDBJ databases">
        <title>Genomic analysis of Gracilibacillus dipsosauri DD1 reveals novel features of a salt-tolerant amylase.</title>
        <authorList>
            <person name="Deutch C.E."/>
            <person name="Yang S."/>
        </authorList>
    </citation>
    <scope>NUCLEOTIDE SEQUENCE [LARGE SCALE GENOMIC DNA]</scope>
    <source>
        <strain evidence="8 9">DD1</strain>
    </source>
</reference>
<dbReference type="RefSeq" id="WP_109983320.1">
    <property type="nucleotide sequence ID" value="NZ_QGTD01000004.1"/>
</dbReference>
<dbReference type="SUPFAM" id="SSF63520">
    <property type="entry name" value="PTS-regulatory domain, PRD"/>
    <property type="match status" value="2"/>
</dbReference>
<dbReference type="OrthoDB" id="3175596at2"/>
<dbReference type="GO" id="GO:0006355">
    <property type="term" value="P:regulation of DNA-templated transcription"/>
    <property type="evidence" value="ECO:0007669"/>
    <property type="project" value="InterPro"/>
</dbReference>
<dbReference type="InterPro" id="IPR036390">
    <property type="entry name" value="WH_DNA-bd_sf"/>
</dbReference>
<evidence type="ECO:0000313" key="9">
    <source>
        <dbReference type="Proteomes" id="UP000245624"/>
    </source>
</evidence>
<dbReference type="Pfam" id="PF02302">
    <property type="entry name" value="PTS_IIB"/>
    <property type="match status" value="1"/>
</dbReference>
<dbReference type="SUPFAM" id="SSF52794">
    <property type="entry name" value="PTS system IIB component-like"/>
    <property type="match status" value="1"/>
</dbReference>
<dbReference type="CDD" id="cd05568">
    <property type="entry name" value="PTS_IIB_bgl_like"/>
    <property type="match status" value="1"/>
</dbReference>
<dbReference type="PANTHER" id="PTHR30185">
    <property type="entry name" value="CRYPTIC BETA-GLUCOSIDE BGL OPERON ANTITERMINATOR"/>
    <property type="match status" value="1"/>
</dbReference>
<dbReference type="PROSITE" id="PS51372">
    <property type="entry name" value="PRD_2"/>
    <property type="match status" value="2"/>
</dbReference>
<dbReference type="InterPro" id="IPR003501">
    <property type="entry name" value="PTS_EIIB_2/3"/>
</dbReference>
<evidence type="ECO:0000256" key="4">
    <source>
        <dbReference type="ARBA" id="ARBA00023163"/>
    </source>
</evidence>
<accession>A0A317L240</accession>
<feature type="domain" description="PRD" evidence="7">
    <location>
        <begin position="209"/>
        <end position="315"/>
    </location>
</feature>
<dbReference type="Proteomes" id="UP000245624">
    <property type="component" value="Unassembled WGS sequence"/>
</dbReference>
<keyword evidence="9" id="KW-1185">Reference proteome</keyword>
<dbReference type="InterPro" id="IPR036634">
    <property type="entry name" value="PRD_sf"/>
</dbReference>
<proteinExistence type="predicted"/>
<dbReference type="PROSITE" id="PS51099">
    <property type="entry name" value="PTS_EIIB_TYPE_2"/>
    <property type="match status" value="1"/>
</dbReference>
<gene>
    <name evidence="8" type="ORF">DLJ74_03175</name>
</gene>
<name>A0A317L240_9BACI</name>
<dbReference type="Gene3D" id="1.10.1790.10">
    <property type="entry name" value="PRD domain"/>
    <property type="match status" value="2"/>
</dbReference>
<sequence>MQQSMMLNSRQRELLRVLLSMDKPISYKELSEIFKLSIRTIQREMKALHSYFDAYNLKLVKRMGKGIELNGELQDKQKLNQALEQVKILNAYSQSERQEGIIYDLLLAKEPIKQYTLSKKYDVAELTISNDLEKISKWLEKDTVEIVKTPGIGVYIDGTEQQRRTILSRLLHRDITFEDWIELFQGKKGEDRLNGKLGLVIRNRLLKFVQTDKILDIDRVLQNALLEHPHIVLTDRNYVNLIVHVILALERIQSGEVIEEDTTIASDDWHDPEIYSLAVLIVEGLEKLTSLRIPRIEINYIALHLAGTRIDYQKKPFEDDNQEFTWIELTKSFIRAIEHHLDESLIEDKILFEGLLSHFAPAFNRLKHGLQIHNPMQDKIMEMYPEIYQACQKACELLAKKTGYHIPEEEVGYLAMHIGASQLRKHEQIRQSYRCIVVCTSGVGSSTYLATRIRTEMPNLSVEAVLSLKELEEWLEKDENFDIVISTVNVPFLQEEKIVIVTPFLKKEDIKDIEHALIEIDKHQLVLKSEEQTSRQPSPILPLAKYGEALLQILKNFVMFQEVRLMEKMIDQMASLLVSHQVVRDIKKIAVDLEKREEQGGFVLGNLAMMHAKTEGVNEIIVAIYRTEEPILWENDNEELCRINVILMLAVPVEAPKEHKEMISEITAMLVDDQFVNTIMNGSQESVGNSLKDILLNAYELKITASIKELQRQ</sequence>
<dbReference type="InterPro" id="IPR050661">
    <property type="entry name" value="BglG_antiterminators"/>
</dbReference>
<dbReference type="GO" id="GO:0008982">
    <property type="term" value="F:protein-N(PI)-phosphohistidine-sugar phosphotransferase activity"/>
    <property type="evidence" value="ECO:0007669"/>
    <property type="project" value="InterPro"/>
</dbReference>
<dbReference type="InterPro" id="IPR036095">
    <property type="entry name" value="PTS_EIIB-like_sf"/>
</dbReference>
<dbReference type="InterPro" id="IPR013011">
    <property type="entry name" value="PTS_EIIB_2"/>
</dbReference>
<keyword evidence="4" id="KW-0804">Transcription</keyword>
<dbReference type="PANTHER" id="PTHR30185:SF18">
    <property type="entry name" value="TRANSCRIPTIONAL REGULATOR MTLR"/>
    <property type="match status" value="1"/>
</dbReference>
<evidence type="ECO:0000259" key="5">
    <source>
        <dbReference type="PROSITE" id="PS51094"/>
    </source>
</evidence>
<feature type="domain" description="PTS EIIA type-2" evidence="5">
    <location>
        <begin position="550"/>
        <end position="698"/>
    </location>
</feature>
<dbReference type="InterPro" id="IPR011608">
    <property type="entry name" value="PRD"/>
</dbReference>
<evidence type="ECO:0000256" key="1">
    <source>
        <dbReference type="ARBA" id="ARBA00022679"/>
    </source>
</evidence>
<dbReference type="Pfam" id="PF08279">
    <property type="entry name" value="HTH_11"/>
    <property type="match status" value="1"/>
</dbReference>
<dbReference type="Gene3D" id="3.40.50.2300">
    <property type="match status" value="1"/>
</dbReference>
<dbReference type="GO" id="GO:0009401">
    <property type="term" value="P:phosphoenolpyruvate-dependent sugar phosphotransferase system"/>
    <property type="evidence" value="ECO:0007669"/>
    <property type="project" value="InterPro"/>
</dbReference>
<feature type="domain" description="PRD" evidence="7">
    <location>
        <begin position="321"/>
        <end position="428"/>
    </location>
</feature>
<organism evidence="8 9">
    <name type="scientific">Gracilibacillus dipsosauri</name>
    <dbReference type="NCBI Taxonomy" id="178340"/>
    <lineage>
        <taxon>Bacteria</taxon>
        <taxon>Bacillati</taxon>
        <taxon>Bacillota</taxon>
        <taxon>Bacilli</taxon>
        <taxon>Bacillales</taxon>
        <taxon>Bacillaceae</taxon>
        <taxon>Gracilibacillus</taxon>
    </lineage>
</organism>
<dbReference type="AlphaFoldDB" id="A0A317L240"/>
<dbReference type="SUPFAM" id="SSF55804">
    <property type="entry name" value="Phoshotransferase/anion transport protein"/>
    <property type="match status" value="1"/>
</dbReference>
<dbReference type="PROSITE" id="PS51094">
    <property type="entry name" value="PTS_EIIA_TYPE_2"/>
    <property type="match status" value="1"/>
</dbReference>
<evidence type="ECO:0000259" key="7">
    <source>
        <dbReference type="PROSITE" id="PS51372"/>
    </source>
</evidence>
<dbReference type="InterPro" id="IPR013196">
    <property type="entry name" value="HTH_11"/>
</dbReference>
<evidence type="ECO:0000256" key="3">
    <source>
        <dbReference type="ARBA" id="ARBA00023015"/>
    </source>
</evidence>
<dbReference type="Pfam" id="PF00874">
    <property type="entry name" value="PRD"/>
    <property type="match status" value="2"/>
</dbReference>
<dbReference type="Pfam" id="PF00359">
    <property type="entry name" value="PTS_EIIA_2"/>
    <property type="match status" value="1"/>
</dbReference>
<feature type="domain" description="PTS EIIB type-2" evidence="6">
    <location>
        <begin position="433"/>
        <end position="525"/>
    </location>
</feature>
<keyword evidence="2" id="KW-0677">Repeat</keyword>
<evidence type="ECO:0000313" key="8">
    <source>
        <dbReference type="EMBL" id="PWU69941.1"/>
    </source>
</evidence>
<dbReference type="InterPro" id="IPR036388">
    <property type="entry name" value="WH-like_DNA-bd_sf"/>
</dbReference>
<comment type="caution">
    <text evidence="8">The sequence shown here is derived from an EMBL/GenBank/DDBJ whole genome shotgun (WGS) entry which is preliminary data.</text>
</comment>
<dbReference type="InterPro" id="IPR002178">
    <property type="entry name" value="PTS_EIIA_type-2_dom"/>
</dbReference>
<keyword evidence="1" id="KW-0808">Transferase</keyword>
<dbReference type="InterPro" id="IPR016152">
    <property type="entry name" value="PTrfase/Anion_transptr"/>
</dbReference>
<keyword evidence="3" id="KW-0805">Transcription regulation</keyword>
<evidence type="ECO:0000256" key="2">
    <source>
        <dbReference type="ARBA" id="ARBA00022737"/>
    </source>
</evidence>
<dbReference type="Gene3D" id="3.40.930.10">
    <property type="entry name" value="Mannitol-specific EII, Chain A"/>
    <property type="match status" value="1"/>
</dbReference>
<evidence type="ECO:0000259" key="6">
    <source>
        <dbReference type="PROSITE" id="PS51099"/>
    </source>
</evidence>
<dbReference type="SUPFAM" id="SSF46785">
    <property type="entry name" value="Winged helix' DNA-binding domain"/>
    <property type="match status" value="1"/>
</dbReference>
<dbReference type="EMBL" id="QGTD01000004">
    <property type="protein sequence ID" value="PWU69941.1"/>
    <property type="molecule type" value="Genomic_DNA"/>
</dbReference>